<keyword evidence="8" id="KW-1185">Reference proteome</keyword>
<accession>A0A1I5PCU5</accession>
<evidence type="ECO:0000313" key="7">
    <source>
        <dbReference type="EMBL" id="SFP31919.1"/>
    </source>
</evidence>
<keyword evidence="3" id="KW-1133">Transmembrane helix</keyword>
<dbReference type="Pfam" id="PF04357">
    <property type="entry name" value="TamB"/>
    <property type="match status" value="1"/>
</dbReference>
<dbReference type="PANTHER" id="PTHR36985">
    <property type="entry name" value="TRANSLOCATION AND ASSEMBLY MODULE SUBUNIT TAMB"/>
    <property type="match status" value="1"/>
</dbReference>
<feature type="signal peptide" evidence="5">
    <location>
        <begin position="1"/>
        <end position="20"/>
    </location>
</feature>
<dbReference type="GO" id="GO:0097347">
    <property type="term" value="C:TAM protein secretion complex"/>
    <property type="evidence" value="ECO:0007669"/>
    <property type="project" value="TreeGrafter"/>
</dbReference>
<evidence type="ECO:0000313" key="8">
    <source>
        <dbReference type="Proteomes" id="UP000199356"/>
    </source>
</evidence>
<proteinExistence type="predicted"/>
<sequence>MRRIATSIALATALVFPAAAQEDEDDGGGFLERLIEDNLSSAGREVEIRGFRGALSSRASLELLTISDDEGVWLTLRDAVLDWNRGALLRGALEVQELSAAEVIVERRPAAQPGADLPPAEAQGFSLPDLPVSVDVDLLNLERVVLGQPILGEEAAVSVSGAAELAGGEGEAQLAVERVDGQQGALTLEGAYSNDTQVLALDLALDEGPDGIAAKLLDLPGRPSVALSVEGTGPLSDYAAEIALATGGEPRLDGTVSLQTEGEGDAQVRQFSAELGGDLAPVFSPEFRPFFGDDIGLVAEGSIFADGRIEIPRIRIDAQSLNLAGEVVIGADRLPQRIDVEGEIASPEGGPVLLPVGSDLRVQRAGLDVSFDASEGEDWTGEIVLDGLETPAGDFGQLALTGTGRIATEDDQQVVTADFDFAAEGVTLEQGDAQAALGESVTGDAALRWRSGEAIVLDSLTLQGESYRLAGEATIDPTGEGITASAEAALSAQDLSAFSGLAGRPLDGSAELALDLEAGLLAGTFDVALEGTTTDLEIGQPQLDGLLGGDARLGLNATRDETGTRVEALELIAEGVQVSGSADLSSEAGSVDLDVRIPDASRVDPRIEGPAVLDVTAQLQDGAWQFDLEAEGAQAAVSAEGRVTELDAPAPLVRAEAAVTAQDLSLFSEIAGRPLSGAVSLTAQGSARTDLSDYDVTFDGASQSLEVGVDIANRLLAGGTELSGSVEREGAGVRVNSLSVENPQLTLSGQGLYAPGVSTGSAEFRLAETGLVVQGLSGPVAGDAQVEEVEEGWRVAFDAEGLGADVNGLMDITGLETEAPRVEGEVAVEADDLSRFSALANRELSGAVDLQAEGFVTADLQNLDVVLNGTTSDIGVGQPEADRLLEGTTEIAIAAARSGERIEVDRFRVSNPQITASGEGTYAPGAGRIVADIDVPQTGAILPQLDGPAEIDLRAQEEDGTWQVVLDASGPDVALQADVDVSDIPSGAPLIAGQASLRADELSRFSQLANRLLSGAIQAEIAGQARTSLDTYDVSVDVNATGLSIGQADVDRLLGATTTIDLAVRKDSAGAPIQVEEFALDTPALTAAAEGLYGAESTSLDVSARLADIAPYAPGFTGPVTLSGNVSEAPGAAVALDLDLGGPGGTTLAVDGTVNPQTQRLNLDVQGGAPLGLANRVIEPRSIDGRLTFDLSVEGPPALSSVSGTVATDGARAVLPELDAVLNDIDATVRLSNGSATLNVTAQKQSGGTLSAAGQVALSGAFPADLAIELSSLDVRQPGLYTTSVSGTVNVDGPLTGGALISGTLRLGETELRIPSGGLGVSGPDFDIQHVNTPPAVRQTLQRAGLLDKNGRSTANGAGGGGGRAFRLDLNVVAENRIFIRGRGLDAELGGSLRLSGTTNNVIPSGQFELIRGRLDILGQRFVLDEGRVTLEGDFTPFVRLVASTEAEDVDVFIVLEGPVNSPDIDFRSQPELPQDEVLARLLFGRSITDISPLQAAQLASAVATLSGRGGDGLVSQIRNEFGLDDLDVTTDEEGNAALRAGAYISENIYTDVTVDAEGEAEINLNLDITPEVTVKGGAANSGETSLGIFYERDY</sequence>
<feature type="chain" id="PRO_5011676626" evidence="5">
    <location>
        <begin position="21"/>
        <end position="1595"/>
    </location>
</feature>
<evidence type="ECO:0000256" key="5">
    <source>
        <dbReference type="SAM" id="SignalP"/>
    </source>
</evidence>
<evidence type="ECO:0000256" key="4">
    <source>
        <dbReference type="ARBA" id="ARBA00023136"/>
    </source>
</evidence>
<dbReference type="STRING" id="441119.SAMN04488047_10543"/>
<dbReference type="InterPro" id="IPR007452">
    <property type="entry name" value="TamB_C"/>
</dbReference>
<dbReference type="GO" id="GO:0009306">
    <property type="term" value="P:protein secretion"/>
    <property type="evidence" value="ECO:0007669"/>
    <property type="project" value="InterPro"/>
</dbReference>
<keyword evidence="4" id="KW-0472">Membrane</keyword>
<protein>
    <submittedName>
        <fullName evidence="7">Autotransporter secretion inner membrane protein TamB</fullName>
    </submittedName>
</protein>
<organism evidence="7 8">
    <name type="scientific">Tranquillimonas alkanivorans</name>
    <dbReference type="NCBI Taxonomy" id="441119"/>
    <lineage>
        <taxon>Bacteria</taxon>
        <taxon>Pseudomonadati</taxon>
        <taxon>Pseudomonadota</taxon>
        <taxon>Alphaproteobacteria</taxon>
        <taxon>Rhodobacterales</taxon>
        <taxon>Roseobacteraceae</taxon>
        <taxon>Tranquillimonas</taxon>
    </lineage>
</organism>
<evidence type="ECO:0000259" key="6">
    <source>
        <dbReference type="Pfam" id="PF04357"/>
    </source>
</evidence>
<dbReference type="PANTHER" id="PTHR36985:SF1">
    <property type="entry name" value="TRANSLOCATION AND ASSEMBLY MODULE SUBUNIT TAMB"/>
    <property type="match status" value="1"/>
</dbReference>
<dbReference type="RefSeq" id="WP_093420172.1">
    <property type="nucleotide sequence ID" value="NZ_FOXA01000005.1"/>
</dbReference>
<name>A0A1I5PCU5_9RHOB</name>
<dbReference type="Proteomes" id="UP000199356">
    <property type="component" value="Unassembled WGS sequence"/>
</dbReference>
<keyword evidence="5" id="KW-0732">Signal</keyword>
<dbReference type="EMBL" id="FOXA01000005">
    <property type="protein sequence ID" value="SFP31919.1"/>
    <property type="molecule type" value="Genomic_DNA"/>
</dbReference>
<evidence type="ECO:0000256" key="3">
    <source>
        <dbReference type="ARBA" id="ARBA00022989"/>
    </source>
</evidence>
<evidence type="ECO:0000256" key="1">
    <source>
        <dbReference type="ARBA" id="ARBA00004167"/>
    </source>
</evidence>
<evidence type="ECO:0000256" key="2">
    <source>
        <dbReference type="ARBA" id="ARBA00022692"/>
    </source>
</evidence>
<feature type="domain" description="Translocation and assembly module TamB C-terminal" evidence="6">
    <location>
        <begin position="1240"/>
        <end position="1595"/>
    </location>
</feature>
<reference evidence="7 8" key="1">
    <citation type="submission" date="2016-10" db="EMBL/GenBank/DDBJ databases">
        <authorList>
            <person name="de Groot N.N."/>
        </authorList>
    </citation>
    <scope>NUCLEOTIDE SEQUENCE [LARGE SCALE GENOMIC DNA]</scope>
    <source>
        <strain evidence="7 8">DSM 19547</strain>
    </source>
</reference>
<dbReference type="OrthoDB" id="7784409at2"/>
<keyword evidence="2" id="KW-0812">Transmembrane</keyword>
<gene>
    <name evidence="7" type="ORF">SAMN04488047_10543</name>
</gene>
<comment type="subcellular location">
    <subcellularLocation>
        <location evidence="1">Membrane</location>
        <topology evidence="1">Single-pass membrane protein</topology>
    </subcellularLocation>
</comment>
<dbReference type="GO" id="GO:0005886">
    <property type="term" value="C:plasma membrane"/>
    <property type="evidence" value="ECO:0007669"/>
    <property type="project" value="InterPro"/>
</dbReference>